<organism evidence="2 3">
    <name type="scientific">Charadrius vociferus</name>
    <name type="common">Killdeer</name>
    <name type="synonym">Aegialitis vocifera</name>
    <dbReference type="NCBI Taxonomy" id="50402"/>
    <lineage>
        <taxon>Eukaryota</taxon>
        <taxon>Metazoa</taxon>
        <taxon>Chordata</taxon>
        <taxon>Craniata</taxon>
        <taxon>Vertebrata</taxon>
        <taxon>Euteleostomi</taxon>
        <taxon>Archelosauria</taxon>
        <taxon>Archosauria</taxon>
        <taxon>Dinosauria</taxon>
        <taxon>Saurischia</taxon>
        <taxon>Theropoda</taxon>
        <taxon>Coelurosauria</taxon>
        <taxon>Aves</taxon>
        <taxon>Neognathae</taxon>
        <taxon>Neoaves</taxon>
        <taxon>Charadriiformes</taxon>
        <taxon>Charadriidae</taxon>
        <taxon>Charadrius</taxon>
    </lineage>
</organism>
<feature type="non-terminal residue" evidence="2">
    <location>
        <position position="174"/>
    </location>
</feature>
<name>A0A0A0AX78_CHAVO</name>
<accession>A0A0A0AX78</accession>
<reference evidence="3" key="1">
    <citation type="journal article" date="2014" name="Science">
        <title>Comparative genomics reveals insights into avian genome evolution and adaptation.</title>
        <authorList>
            <consortium name="Avian Genome Consortium"/>
            <person name="Zhang G."/>
            <person name="Li C."/>
            <person name="Li Q."/>
            <person name="Li B."/>
            <person name="Larkin D.M."/>
            <person name="Lee C."/>
            <person name="Storz J.F."/>
            <person name="Antunes A."/>
            <person name="Greenwold M.J."/>
            <person name="Meredith R.W."/>
            <person name="Odeen A."/>
            <person name="Cui J."/>
            <person name="Zhou Q."/>
            <person name="Xu L."/>
            <person name="Pan H."/>
            <person name="Wang Z."/>
            <person name="Jin L."/>
            <person name="Zhang P."/>
            <person name="Hu H."/>
            <person name="Yang W."/>
            <person name="Hu J."/>
            <person name="Xiao J."/>
            <person name="Yang Z."/>
            <person name="Liu Y."/>
            <person name="Xie Q."/>
            <person name="Yu H."/>
            <person name="Lian J."/>
            <person name="Wen P."/>
            <person name="Zhang F."/>
            <person name="Li H."/>
            <person name="Zeng Y."/>
            <person name="Xiong Z."/>
            <person name="Liu S."/>
            <person name="Zhou L."/>
            <person name="Huang Z."/>
            <person name="An N."/>
            <person name="Wang J."/>
            <person name="Zheng Q."/>
            <person name="Xiong Y."/>
            <person name="Wang G."/>
            <person name="Wang B."/>
            <person name="Wang J."/>
            <person name="Fan Y."/>
            <person name="da Fonseca R.R."/>
            <person name="Alfaro-Nunez A."/>
            <person name="Schubert M."/>
            <person name="Orlando L."/>
            <person name="Mourier T."/>
            <person name="Howard J.T."/>
            <person name="Ganapathy G."/>
            <person name="Pfenning A."/>
            <person name="Whitney O."/>
            <person name="Rivas M.V."/>
            <person name="Hara E."/>
            <person name="Smith J."/>
            <person name="Farre M."/>
            <person name="Narayan J."/>
            <person name="Slavov G."/>
            <person name="Romanov M.N."/>
            <person name="Borges R."/>
            <person name="Machado J.P."/>
            <person name="Khan I."/>
            <person name="Springer M.S."/>
            <person name="Gatesy J."/>
            <person name="Hoffmann F.G."/>
            <person name="Opazo J.C."/>
            <person name="Hastad O."/>
            <person name="Sawyer R.H."/>
            <person name="Kim H."/>
            <person name="Kim K.W."/>
            <person name="Kim H.J."/>
            <person name="Cho S."/>
            <person name="Li N."/>
            <person name="Huang Y."/>
            <person name="Bruford M.W."/>
            <person name="Zhan X."/>
            <person name="Dixon A."/>
            <person name="Bertelsen M.F."/>
            <person name="Derryberry E."/>
            <person name="Warren W."/>
            <person name="Wilson R.K."/>
            <person name="Li S."/>
            <person name="Ray D.A."/>
            <person name="Green R.E."/>
            <person name="O'Brien S.J."/>
            <person name="Griffin D."/>
            <person name="Johnson W.E."/>
            <person name="Haussler D."/>
            <person name="Ryder O.A."/>
            <person name="Willerslev E."/>
            <person name="Graves G.R."/>
            <person name="Alstrom P."/>
            <person name="Fjeldsa J."/>
            <person name="Mindell D.P."/>
            <person name="Edwards S.V."/>
            <person name="Braun E.L."/>
            <person name="Rahbek C."/>
            <person name="Burt D.W."/>
            <person name="Houde P."/>
            <person name="Zhang Y."/>
            <person name="Yang H."/>
            <person name="Wang J."/>
            <person name="Jarvis E.D."/>
            <person name="Gilbert M.T."/>
            <person name="Wang J."/>
        </authorList>
    </citation>
    <scope>NUCLEOTIDE SEQUENCE [LARGE SCALE GENOMIC DNA]</scope>
</reference>
<evidence type="ECO:0000313" key="3">
    <source>
        <dbReference type="Proteomes" id="UP000053858"/>
    </source>
</evidence>
<evidence type="ECO:0000256" key="1">
    <source>
        <dbReference type="SAM" id="MobiDB-lite"/>
    </source>
</evidence>
<dbReference type="STRING" id="50402.A0A0A0AX78"/>
<proteinExistence type="predicted"/>
<gene>
    <name evidence="2" type="ORF">N301_05452</name>
</gene>
<sequence length="174" mass="19300">MAGPRRSRCIRGAFSIHSSSGVKRRRRRAFFHTKVLFQWGVYCGCSEDGSLRADCSMNFTSGKGQKRIKTLLLHSVPEAVVLGDVFHVEDPQLVLTPGNSVLPVTESHSDIYMEPENDFQTPVEIIGKETAALPSKLVQSYEMPQKSRTADSECPSPMETEPSRPVGFLENSIT</sequence>
<dbReference type="AlphaFoldDB" id="A0A0A0AX78"/>
<feature type="region of interest" description="Disordered" evidence="1">
    <location>
        <begin position="139"/>
        <end position="174"/>
    </location>
</feature>
<keyword evidence="3" id="KW-1185">Reference proteome</keyword>
<evidence type="ECO:0000313" key="2">
    <source>
        <dbReference type="EMBL" id="KGL98098.1"/>
    </source>
</evidence>
<dbReference type="Proteomes" id="UP000053858">
    <property type="component" value="Unassembled WGS sequence"/>
</dbReference>
<dbReference type="EMBL" id="KL873269">
    <property type="protein sequence ID" value="KGL98098.1"/>
    <property type="molecule type" value="Genomic_DNA"/>
</dbReference>
<protein>
    <submittedName>
        <fullName evidence="2">Uncharacterized protein</fullName>
    </submittedName>
</protein>